<reference evidence="1 2" key="1">
    <citation type="submission" date="2018-10" db="EMBL/GenBank/DDBJ databases">
        <title>A high-quality apple genome assembly.</title>
        <authorList>
            <person name="Hu J."/>
        </authorList>
    </citation>
    <scope>NUCLEOTIDE SEQUENCE [LARGE SCALE GENOMIC DNA]</scope>
    <source>
        <strain evidence="2">cv. HFTH1</strain>
        <tissue evidence="1">Young leaf</tissue>
    </source>
</reference>
<sequence>MDGVGEGRSLLPCEHFLENHAMDIGTYISARASFDYLTEGERQLEKHLHDMQIELENLAWDRKEFQEHLHTATDEQRMMELILAELEGEHDKAICQMSELHDLRTENLRLKEIQGKGYWNNKGRDQTGNAQSTAIGIPSLKSCYDGSGFILQDLLMHKDTQGDESKTKMELLKILRNEPISTGPIHPFSTIEGALQSNSLFSAVLSLVVGMIVWQAEDPCMPLIVALFSVVGMSLKSVVQFFSTIKKRPASDAVALLSFNWFILGTLTTLPKVAHTVVPVALNFVDRALSWIGFSFSLA</sequence>
<accession>A0A498HNZ2</accession>
<keyword evidence="2" id="KW-1185">Reference proteome</keyword>
<dbReference type="STRING" id="3750.A0A498HNZ2"/>
<dbReference type="PANTHER" id="PTHR36073">
    <property type="match status" value="1"/>
</dbReference>
<evidence type="ECO:0000313" key="2">
    <source>
        <dbReference type="Proteomes" id="UP000290289"/>
    </source>
</evidence>
<protein>
    <submittedName>
        <fullName evidence="1">Uncharacterized protein</fullName>
    </submittedName>
</protein>
<gene>
    <name evidence="1" type="ORF">DVH24_015749</name>
</gene>
<dbReference type="Proteomes" id="UP000290289">
    <property type="component" value="Chromosome 16"/>
</dbReference>
<proteinExistence type="predicted"/>
<dbReference type="PANTHER" id="PTHR36073:SF1">
    <property type="entry name" value="OS01G0962100 PROTEIN"/>
    <property type="match status" value="1"/>
</dbReference>
<dbReference type="EMBL" id="RDQH01000342">
    <property type="protein sequence ID" value="RXH71127.1"/>
    <property type="molecule type" value="Genomic_DNA"/>
</dbReference>
<organism evidence="1 2">
    <name type="scientific">Malus domestica</name>
    <name type="common">Apple</name>
    <name type="synonym">Pyrus malus</name>
    <dbReference type="NCBI Taxonomy" id="3750"/>
    <lineage>
        <taxon>Eukaryota</taxon>
        <taxon>Viridiplantae</taxon>
        <taxon>Streptophyta</taxon>
        <taxon>Embryophyta</taxon>
        <taxon>Tracheophyta</taxon>
        <taxon>Spermatophyta</taxon>
        <taxon>Magnoliopsida</taxon>
        <taxon>eudicotyledons</taxon>
        <taxon>Gunneridae</taxon>
        <taxon>Pentapetalae</taxon>
        <taxon>rosids</taxon>
        <taxon>fabids</taxon>
        <taxon>Rosales</taxon>
        <taxon>Rosaceae</taxon>
        <taxon>Amygdaloideae</taxon>
        <taxon>Maleae</taxon>
        <taxon>Malus</taxon>
    </lineage>
</organism>
<comment type="caution">
    <text evidence="1">The sequence shown here is derived from an EMBL/GenBank/DDBJ whole genome shotgun (WGS) entry which is preliminary data.</text>
</comment>
<dbReference type="AlphaFoldDB" id="A0A498HNZ2"/>
<evidence type="ECO:0000313" key="1">
    <source>
        <dbReference type="EMBL" id="RXH71127.1"/>
    </source>
</evidence>
<name>A0A498HNZ2_MALDO</name>